<dbReference type="GO" id="GO:0020037">
    <property type="term" value="F:heme binding"/>
    <property type="evidence" value="ECO:0007669"/>
    <property type="project" value="InterPro"/>
</dbReference>
<evidence type="ECO:0000256" key="5">
    <source>
        <dbReference type="SAM" id="Phobius"/>
    </source>
</evidence>
<evidence type="ECO:0000256" key="1">
    <source>
        <dbReference type="ARBA" id="ARBA00022617"/>
    </source>
</evidence>
<dbReference type="Proteomes" id="UP000287033">
    <property type="component" value="Unassembled WGS sequence"/>
</dbReference>
<dbReference type="SUPFAM" id="SSF46458">
    <property type="entry name" value="Globin-like"/>
    <property type="match status" value="1"/>
</dbReference>
<dbReference type="InterPro" id="IPR012292">
    <property type="entry name" value="Globin/Proto"/>
</dbReference>
<sequence>MGQKCRQFFKVAVLPILTVLHVSLQYVGVQFIAVVKPILKEKWTANVEEAWEGLFDYLTWTMKRGYHDAEQSNNINQSSHTKRRAQSGLKANQNAV</sequence>
<evidence type="ECO:0000256" key="2">
    <source>
        <dbReference type="ARBA" id="ARBA00022723"/>
    </source>
</evidence>
<feature type="transmembrane region" description="Helical" evidence="5">
    <location>
        <begin position="12"/>
        <end position="35"/>
    </location>
</feature>
<keyword evidence="2" id="KW-0479">Metal-binding</keyword>
<keyword evidence="7" id="KW-1185">Reference proteome</keyword>
<evidence type="ECO:0000313" key="6">
    <source>
        <dbReference type="EMBL" id="GCC19761.1"/>
    </source>
</evidence>
<keyword evidence="3" id="KW-0408">Iron</keyword>
<keyword evidence="1" id="KW-0349">Heme</keyword>
<gene>
    <name evidence="6" type="ORF">chiPu_0018515</name>
</gene>
<dbReference type="GO" id="GO:0046872">
    <property type="term" value="F:metal ion binding"/>
    <property type="evidence" value="ECO:0007669"/>
    <property type="project" value="UniProtKB-KW"/>
</dbReference>
<dbReference type="STRING" id="137246.A0A401RNK6"/>
<evidence type="ECO:0000313" key="7">
    <source>
        <dbReference type="Proteomes" id="UP000287033"/>
    </source>
</evidence>
<keyword evidence="5" id="KW-0472">Membrane</keyword>
<dbReference type="GO" id="GO:0019825">
    <property type="term" value="F:oxygen binding"/>
    <property type="evidence" value="ECO:0007669"/>
    <property type="project" value="InterPro"/>
</dbReference>
<comment type="caution">
    <text evidence="6">The sequence shown here is derived from an EMBL/GenBank/DDBJ whole genome shotgun (WGS) entry which is preliminary data.</text>
</comment>
<reference evidence="6 7" key="1">
    <citation type="journal article" date="2018" name="Nat. Ecol. Evol.">
        <title>Shark genomes provide insights into elasmobranch evolution and the origin of vertebrates.</title>
        <authorList>
            <person name="Hara Y"/>
            <person name="Yamaguchi K"/>
            <person name="Onimaru K"/>
            <person name="Kadota M"/>
            <person name="Koyanagi M"/>
            <person name="Keeley SD"/>
            <person name="Tatsumi K"/>
            <person name="Tanaka K"/>
            <person name="Motone F"/>
            <person name="Kageyama Y"/>
            <person name="Nozu R"/>
            <person name="Adachi N"/>
            <person name="Nishimura O"/>
            <person name="Nakagawa R"/>
            <person name="Tanegashima C"/>
            <person name="Kiyatake I"/>
            <person name="Matsumoto R"/>
            <person name="Murakumo K"/>
            <person name="Nishida K"/>
            <person name="Terakita A"/>
            <person name="Kuratani S"/>
            <person name="Sato K"/>
            <person name="Hyodo S Kuraku.S."/>
        </authorList>
    </citation>
    <scope>NUCLEOTIDE SEQUENCE [LARGE SCALE GENOMIC DNA]</scope>
</reference>
<dbReference type="InterPro" id="IPR009050">
    <property type="entry name" value="Globin-like_sf"/>
</dbReference>
<dbReference type="Gene3D" id="1.10.490.10">
    <property type="entry name" value="Globins"/>
    <property type="match status" value="1"/>
</dbReference>
<dbReference type="EMBL" id="BEZZ01001597">
    <property type="protein sequence ID" value="GCC19761.1"/>
    <property type="molecule type" value="Genomic_DNA"/>
</dbReference>
<dbReference type="OrthoDB" id="436496at2759"/>
<accession>A0A401RNK6</accession>
<proteinExistence type="predicted"/>
<organism evidence="6 7">
    <name type="scientific">Chiloscyllium punctatum</name>
    <name type="common">Brownbanded bambooshark</name>
    <name type="synonym">Hemiscyllium punctatum</name>
    <dbReference type="NCBI Taxonomy" id="137246"/>
    <lineage>
        <taxon>Eukaryota</taxon>
        <taxon>Metazoa</taxon>
        <taxon>Chordata</taxon>
        <taxon>Craniata</taxon>
        <taxon>Vertebrata</taxon>
        <taxon>Chondrichthyes</taxon>
        <taxon>Elasmobranchii</taxon>
        <taxon>Galeomorphii</taxon>
        <taxon>Galeoidea</taxon>
        <taxon>Orectolobiformes</taxon>
        <taxon>Hemiscylliidae</taxon>
        <taxon>Chiloscyllium</taxon>
    </lineage>
</organism>
<evidence type="ECO:0000256" key="4">
    <source>
        <dbReference type="SAM" id="MobiDB-lite"/>
    </source>
</evidence>
<name>A0A401RNK6_CHIPU</name>
<keyword evidence="5" id="KW-1133">Transmembrane helix</keyword>
<keyword evidence="5" id="KW-0812">Transmembrane</keyword>
<feature type="region of interest" description="Disordered" evidence="4">
    <location>
        <begin position="71"/>
        <end position="96"/>
    </location>
</feature>
<protein>
    <submittedName>
        <fullName evidence="6">Uncharacterized protein</fullName>
    </submittedName>
</protein>
<dbReference type="AlphaFoldDB" id="A0A401RNK6"/>
<evidence type="ECO:0000256" key="3">
    <source>
        <dbReference type="ARBA" id="ARBA00023004"/>
    </source>
</evidence>